<feature type="transmembrane region" description="Helical" evidence="1">
    <location>
        <begin position="12"/>
        <end position="30"/>
    </location>
</feature>
<keyword evidence="1" id="KW-0472">Membrane</keyword>
<comment type="caution">
    <text evidence="2">The sequence shown here is derived from an EMBL/GenBank/DDBJ whole genome shotgun (WGS) entry which is preliminary data.</text>
</comment>
<keyword evidence="1" id="KW-1133">Transmembrane helix</keyword>
<keyword evidence="3" id="KW-1185">Reference proteome</keyword>
<protein>
    <submittedName>
        <fullName evidence="2">Uncharacterized protein</fullName>
    </submittedName>
</protein>
<proteinExistence type="predicted"/>
<evidence type="ECO:0000256" key="1">
    <source>
        <dbReference type="SAM" id="Phobius"/>
    </source>
</evidence>
<dbReference type="Proteomes" id="UP000306585">
    <property type="component" value="Unassembled WGS sequence"/>
</dbReference>
<accession>A0A5R9GNX7</accession>
<reference evidence="2 3" key="1">
    <citation type="journal article" date="2019" name="Appl. Environ. Microbiol.">
        <title>Environmental Evidence and Genomic Insight of Iron-oxidizing Bacteria Preference Towards More Corrosion Resistant Stainless Steel at Higher Salinities.</title>
        <authorList>
            <person name="Garrison C.E."/>
            <person name="Price K.A."/>
            <person name="Field E.K."/>
        </authorList>
    </citation>
    <scope>NUCLEOTIDE SEQUENCE [LARGE SCALE GENOMIC DNA]</scope>
    <source>
        <strain evidence="2 3">P3</strain>
    </source>
</reference>
<evidence type="ECO:0000313" key="3">
    <source>
        <dbReference type="Proteomes" id="UP000306585"/>
    </source>
</evidence>
<sequence>MELDTNNLFNGVIGNLIAAAILAVLTKVWFHRRKLALPFGTVAIAFFIVWGVVSGVQFAVDRLNSSEELSELQLQIDEYTQKKFPNEFQYGWRITVESIKPEALLALYWPQSEAVHPGPHPFDNPFVIEEVEKILKGKGIPGPFRWGLLLHTISRDEYLKLGGQGD</sequence>
<gene>
    <name evidence="2" type="ORF">FEF65_11155</name>
</gene>
<name>A0A5R9GNX7_9PROT</name>
<keyword evidence="1" id="KW-0812">Transmembrane</keyword>
<evidence type="ECO:0000313" key="2">
    <source>
        <dbReference type="EMBL" id="TLS66143.1"/>
    </source>
</evidence>
<dbReference type="AlphaFoldDB" id="A0A5R9GNX7"/>
<organism evidence="2 3">
    <name type="scientific">Mariprofundus erugo</name>
    <dbReference type="NCBI Taxonomy" id="2528639"/>
    <lineage>
        <taxon>Bacteria</taxon>
        <taxon>Pseudomonadati</taxon>
        <taxon>Pseudomonadota</taxon>
        <taxon>Candidatius Mariprofundia</taxon>
        <taxon>Mariprofundales</taxon>
        <taxon>Mariprofundaceae</taxon>
        <taxon>Mariprofundus</taxon>
    </lineage>
</organism>
<feature type="transmembrane region" description="Helical" evidence="1">
    <location>
        <begin position="37"/>
        <end position="60"/>
    </location>
</feature>
<dbReference type="RefSeq" id="WP_138239900.1">
    <property type="nucleotide sequence ID" value="NZ_VBRY01000011.1"/>
</dbReference>
<dbReference type="EMBL" id="VBRY01000011">
    <property type="protein sequence ID" value="TLS66143.1"/>
    <property type="molecule type" value="Genomic_DNA"/>
</dbReference>